<proteinExistence type="predicted"/>
<gene>
    <name evidence="1" type="ORF">S12H4_22125</name>
</gene>
<dbReference type="AlphaFoldDB" id="X1T0W3"/>
<feature type="non-terminal residue" evidence="1">
    <location>
        <position position="1"/>
    </location>
</feature>
<organism evidence="1">
    <name type="scientific">marine sediment metagenome</name>
    <dbReference type="NCBI Taxonomy" id="412755"/>
    <lineage>
        <taxon>unclassified sequences</taxon>
        <taxon>metagenomes</taxon>
        <taxon>ecological metagenomes</taxon>
    </lineage>
</organism>
<accession>X1T0W3</accession>
<protein>
    <submittedName>
        <fullName evidence="1">Uncharacterized protein</fullName>
    </submittedName>
</protein>
<evidence type="ECO:0000313" key="1">
    <source>
        <dbReference type="EMBL" id="GAI73709.1"/>
    </source>
</evidence>
<dbReference type="EMBL" id="BARW01011481">
    <property type="protein sequence ID" value="GAI73709.1"/>
    <property type="molecule type" value="Genomic_DNA"/>
</dbReference>
<sequence length="221" mass="25909">GEWANKYWFSHWIQPGRYELGELHARELVDDTIVKNAYRTMGYSPYWQEKLLELVKRPWTRVDVRRMWDMGTINEEQLRKAYHTLGYYDEWLDGMVLWTKVYVAFPDLIARWSKGWITEDDVRGELTGLGMPAERVEEMIQTKKKAVDAGKVDEERALTKSEIYTGVKKGVISRDEGMELLEDLNYTMEQAIILSLYPLELGFRPVEGYPELVPLCSSLCR</sequence>
<reference evidence="1" key="1">
    <citation type="journal article" date="2014" name="Front. Microbiol.">
        <title>High frequency of phylogenetically diverse reductive dehalogenase-homologous genes in deep subseafloor sedimentary metagenomes.</title>
        <authorList>
            <person name="Kawai M."/>
            <person name="Futagami T."/>
            <person name="Toyoda A."/>
            <person name="Takaki Y."/>
            <person name="Nishi S."/>
            <person name="Hori S."/>
            <person name="Arai W."/>
            <person name="Tsubouchi T."/>
            <person name="Morono Y."/>
            <person name="Uchiyama I."/>
            <person name="Ito T."/>
            <person name="Fujiyama A."/>
            <person name="Inagaki F."/>
            <person name="Takami H."/>
        </authorList>
    </citation>
    <scope>NUCLEOTIDE SEQUENCE</scope>
    <source>
        <strain evidence="1">Expedition CK06-06</strain>
    </source>
</reference>
<comment type="caution">
    <text evidence="1">The sequence shown here is derived from an EMBL/GenBank/DDBJ whole genome shotgun (WGS) entry which is preliminary data.</text>
</comment>
<name>X1T0W3_9ZZZZ</name>